<sequence>MDHETRILVQVDKTIVKITGLSVRGLNTRQLEDILRQRLKTLIRVIGVLGDSLEMDVYGLDEDAIRRNEAGLIEAIALADGISVSDLTRLGSVERARRVDFDTIPPHSEAQCPAERWMAIGK</sequence>
<reference evidence="1" key="1">
    <citation type="submission" date="2016-04" db="EMBL/GenBank/DDBJ databases">
        <authorList>
            <person name="Evans L.H."/>
            <person name="Alamgir A."/>
            <person name="Owens N."/>
            <person name="Weber N.D."/>
            <person name="Virtaneva K."/>
            <person name="Barbian K."/>
            <person name="Babar A."/>
            <person name="Rosenke K."/>
        </authorList>
    </citation>
    <scope>NUCLEOTIDE SEQUENCE</scope>
    <source>
        <strain evidence="1">86</strain>
    </source>
</reference>
<accession>A0A212KE37</accession>
<dbReference type="EMBL" id="FLUQ01000005">
    <property type="protein sequence ID" value="SBW09897.1"/>
    <property type="molecule type" value="Genomic_DNA"/>
</dbReference>
<protein>
    <submittedName>
        <fullName evidence="1">Uncharacterized protein</fullName>
    </submittedName>
</protein>
<organism evidence="1">
    <name type="scientific">uncultured delta proteobacterium</name>
    <dbReference type="NCBI Taxonomy" id="34034"/>
    <lineage>
        <taxon>Bacteria</taxon>
        <taxon>Deltaproteobacteria</taxon>
        <taxon>environmental samples</taxon>
    </lineage>
</organism>
<dbReference type="AlphaFoldDB" id="A0A212KE37"/>
<gene>
    <name evidence="1" type="ORF">KL86DPRO_50310</name>
</gene>
<name>A0A212KE37_9DELT</name>
<evidence type="ECO:0000313" key="1">
    <source>
        <dbReference type="EMBL" id="SBW09897.1"/>
    </source>
</evidence>
<proteinExistence type="predicted"/>